<reference evidence="3" key="1">
    <citation type="journal article" date="2013" name="Ind. Biotechnol.">
        <title>Comparative genomics analysis of Trichoderma reesei strains.</title>
        <authorList>
            <person name="Koike H."/>
            <person name="Aerts A."/>
            <person name="LaButti K."/>
            <person name="Grigoriev I.V."/>
            <person name="Baker S.E."/>
        </authorList>
    </citation>
    <scope>NUCLEOTIDE SEQUENCE [LARGE SCALE GENOMIC DNA]</scope>
    <source>
        <strain evidence="3">ATCC 56765 / BCRC 32924 / NRRL 11460 / Rut C-30</strain>
    </source>
</reference>
<feature type="compositionally biased region" description="Polar residues" evidence="1">
    <location>
        <begin position="125"/>
        <end position="135"/>
    </location>
</feature>
<feature type="compositionally biased region" description="Basic residues" evidence="1">
    <location>
        <begin position="9"/>
        <end position="18"/>
    </location>
</feature>
<evidence type="ECO:0000313" key="3">
    <source>
        <dbReference type="Proteomes" id="UP000024376"/>
    </source>
</evidence>
<dbReference type="Proteomes" id="UP000024376">
    <property type="component" value="Unassembled WGS sequence"/>
</dbReference>
<accession>A0A024RZF7</accession>
<feature type="compositionally biased region" description="Polar residues" evidence="1">
    <location>
        <begin position="144"/>
        <end position="161"/>
    </location>
</feature>
<evidence type="ECO:0000313" key="2">
    <source>
        <dbReference type="EMBL" id="ETR97555.1"/>
    </source>
</evidence>
<dbReference type="AlphaFoldDB" id="A0A024RZF7"/>
<dbReference type="HOGENOM" id="CLU_1503645_0_0_1"/>
<feature type="compositionally biased region" description="Low complexity" evidence="1">
    <location>
        <begin position="76"/>
        <end position="89"/>
    </location>
</feature>
<proteinExistence type="predicted"/>
<organism evidence="2 3">
    <name type="scientific">Hypocrea jecorina (strain ATCC 56765 / BCRC 32924 / NRRL 11460 / Rut C-30)</name>
    <name type="common">Trichoderma reesei</name>
    <dbReference type="NCBI Taxonomy" id="1344414"/>
    <lineage>
        <taxon>Eukaryota</taxon>
        <taxon>Fungi</taxon>
        <taxon>Dikarya</taxon>
        <taxon>Ascomycota</taxon>
        <taxon>Pezizomycotina</taxon>
        <taxon>Sordariomycetes</taxon>
        <taxon>Hypocreomycetidae</taxon>
        <taxon>Hypocreales</taxon>
        <taxon>Hypocreaceae</taxon>
        <taxon>Trichoderma</taxon>
    </lineage>
</organism>
<dbReference type="KEGG" id="trr:M419DRAFT_39222"/>
<dbReference type="EMBL" id="KI911169">
    <property type="protein sequence ID" value="ETR97555.1"/>
    <property type="molecule type" value="Genomic_DNA"/>
</dbReference>
<dbReference type="OrthoDB" id="4899581at2759"/>
<protein>
    <submittedName>
        <fullName evidence="2">Uncharacterized protein</fullName>
    </submittedName>
</protein>
<feature type="region of interest" description="Disordered" evidence="1">
    <location>
        <begin position="1"/>
        <end position="179"/>
    </location>
</feature>
<name>A0A024RZF7_HYPJR</name>
<feature type="compositionally biased region" description="Polar residues" evidence="1">
    <location>
        <begin position="170"/>
        <end position="179"/>
    </location>
</feature>
<evidence type="ECO:0000256" key="1">
    <source>
        <dbReference type="SAM" id="MobiDB-lite"/>
    </source>
</evidence>
<gene>
    <name evidence="2" type="ORF">M419DRAFT_39222</name>
</gene>
<sequence length="179" mass="19329">MTKANRLPKQNHHRRRVQSRNDNSYINSRHFIQTSNQESASESNDSSEYDTCSGYESAPGYDSSLEHSSEYDPFYGCSSSSGAPSSFGSRDTSPDLESPDQKSDSPIADLNSPHPLVARKERIAQKQSSDATSNGVADAKDSKSNGSPDMTSSIASNTSKTGFAPVEANAFSSSRMSKE</sequence>
<feature type="compositionally biased region" description="Polar residues" evidence="1">
    <location>
        <begin position="20"/>
        <end position="50"/>
    </location>
</feature>